<dbReference type="OrthoDB" id="9810277at2"/>
<dbReference type="Pfam" id="PF00485">
    <property type="entry name" value="PRK"/>
    <property type="match status" value="1"/>
</dbReference>
<dbReference type="AlphaFoldDB" id="A0A2P7RPS2"/>
<name>A0A2P7RPS2_9HYPH</name>
<dbReference type="InterPro" id="IPR006083">
    <property type="entry name" value="PRK/URK"/>
</dbReference>
<dbReference type="GO" id="GO:0005524">
    <property type="term" value="F:ATP binding"/>
    <property type="evidence" value="ECO:0007669"/>
    <property type="project" value="InterPro"/>
</dbReference>
<feature type="domain" description="Phosphoribulokinase/uridine kinase" evidence="1">
    <location>
        <begin position="27"/>
        <end position="161"/>
    </location>
</feature>
<dbReference type="InterPro" id="IPR027417">
    <property type="entry name" value="P-loop_NTPase"/>
</dbReference>
<keyword evidence="3" id="KW-1185">Reference proteome</keyword>
<dbReference type="PANTHER" id="PTHR10285">
    <property type="entry name" value="URIDINE KINASE"/>
    <property type="match status" value="1"/>
</dbReference>
<dbReference type="RefSeq" id="WP_106775268.1">
    <property type="nucleotide sequence ID" value="NZ_PXYK01000038.1"/>
</dbReference>
<accession>A0A2P7RPS2</accession>
<comment type="caution">
    <text evidence="2">The sequence shown here is derived from an EMBL/GenBank/DDBJ whole genome shotgun (WGS) entry which is preliminary data.</text>
</comment>
<reference evidence="2 3" key="1">
    <citation type="submission" date="2018-03" db="EMBL/GenBank/DDBJ databases">
        <title>The draft genome of Mesorhizobium sp. 6GN-30.</title>
        <authorList>
            <person name="Liu L."/>
            <person name="Li L."/>
            <person name="Wang T."/>
            <person name="Zhang X."/>
            <person name="Liang L."/>
        </authorList>
    </citation>
    <scope>NUCLEOTIDE SEQUENCE [LARGE SCALE GENOMIC DNA]</scope>
    <source>
        <strain evidence="2 3">6GN30</strain>
    </source>
</reference>
<dbReference type="Gene3D" id="3.40.50.300">
    <property type="entry name" value="P-loop containing nucleotide triphosphate hydrolases"/>
    <property type="match status" value="1"/>
</dbReference>
<evidence type="ECO:0000259" key="1">
    <source>
        <dbReference type="Pfam" id="PF00485"/>
    </source>
</evidence>
<dbReference type="EMBL" id="PXYK01000038">
    <property type="protein sequence ID" value="PSJ52190.1"/>
    <property type="molecule type" value="Genomic_DNA"/>
</dbReference>
<protein>
    <recommendedName>
        <fullName evidence="1">Phosphoribulokinase/uridine kinase domain-containing protein</fullName>
    </recommendedName>
</protein>
<gene>
    <name evidence="2" type="ORF">C7I84_26745</name>
</gene>
<organism evidence="2 3">
    <name type="scientific">Kumtagia ephedrae</name>
    <dbReference type="NCBI Taxonomy" id="2116701"/>
    <lineage>
        <taxon>Bacteria</taxon>
        <taxon>Pseudomonadati</taxon>
        <taxon>Pseudomonadota</taxon>
        <taxon>Alphaproteobacteria</taxon>
        <taxon>Hyphomicrobiales</taxon>
        <taxon>Phyllobacteriaceae</taxon>
        <taxon>Kumtagia</taxon>
    </lineage>
</organism>
<evidence type="ECO:0000313" key="2">
    <source>
        <dbReference type="EMBL" id="PSJ52190.1"/>
    </source>
</evidence>
<dbReference type="GO" id="GO:0016301">
    <property type="term" value="F:kinase activity"/>
    <property type="evidence" value="ECO:0007669"/>
    <property type="project" value="InterPro"/>
</dbReference>
<proteinExistence type="predicted"/>
<sequence>MPHMLNDPTELATLVAARMKGMIRPFIIALDGRSGAGKSTLAKTLAEMFDAVLIEGDDFYAGGTKLRVDSPEARAEACIDWTRQRPALEALRAGREAIWRAFDWETFDGRLRDQTTRLVPKRIVILEGVYAARPELADLIDLRVMLVAPDDVRMARLMARERIIGPWERQWHQAEDVYFRSIMPPAAFDAVAEFPA</sequence>
<dbReference type="Proteomes" id="UP000241229">
    <property type="component" value="Unassembled WGS sequence"/>
</dbReference>
<dbReference type="SUPFAM" id="SSF52540">
    <property type="entry name" value="P-loop containing nucleoside triphosphate hydrolases"/>
    <property type="match status" value="1"/>
</dbReference>
<evidence type="ECO:0000313" key="3">
    <source>
        <dbReference type="Proteomes" id="UP000241229"/>
    </source>
</evidence>